<name>A0ABR1FX19_AURAN</name>
<keyword evidence="2" id="KW-1185">Reference proteome</keyword>
<gene>
    <name evidence="1" type="ORF">SO694_00112099</name>
</gene>
<organism evidence="1 2">
    <name type="scientific">Aureococcus anophagefferens</name>
    <name type="common">Harmful bloom alga</name>
    <dbReference type="NCBI Taxonomy" id="44056"/>
    <lineage>
        <taxon>Eukaryota</taxon>
        <taxon>Sar</taxon>
        <taxon>Stramenopiles</taxon>
        <taxon>Ochrophyta</taxon>
        <taxon>Pelagophyceae</taxon>
        <taxon>Pelagomonadales</taxon>
        <taxon>Pelagomonadaceae</taxon>
        <taxon>Aureococcus</taxon>
    </lineage>
</organism>
<evidence type="ECO:0000313" key="1">
    <source>
        <dbReference type="EMBL" id="KAK7240454.1"/>
    </source>
</evidence>
<comment type="caution">
    <text evidence="1">The sequence shown here is derived from an EMBL/GenBank/DDBJ whole genome shotgun (WGS) entry which is preliminary data.</text>
</comment>
<protein>
    <submittedName>
        <fullName evidence="1">Uncharacterized protein</fullName>
    </submittedName>
</protein>
<dbReference type="EMBL" id="JBBJCI010000213">
    <property type="protein sequence ID" value="KAK7240454.1"/>
    <property type="molecule type" value="Genomic_DNA"/>
</dbReference>
<dbReference type="Proteomes" id="UP001363151">
    <property type="component" value="Unassembled WGS sequence"/>
</dbReference>
<reference evidence="1 2" key="1">
    <citation type="submission" date="2024-03" db="EMBL/GenBank/DDBJ databases">
        <title>Aureococcus anophagefferens CCMP1851 and Kratosvirus quantuckense: Draft genome of a second virus-susceptible host strain in the model system.</title>
        <authorList>
            <person name="Chase E."/>
            <person name="Truchon A.R."/>
            <person name="Schepens W."/>
            <person name="Wilhelm S.W."/>
        </authorList>
    </citation>
    <scope>NUCLEOTIDE SEQUENCE [LARGE SCALE GENOMIC DNA]</scope>
    <source>
        <strain evidence="1 2">CCMP1851</strain>
    </source>
</reference>
<evidence type="ECO:0000313" key="2">
    <source>
        <dbReference type="Proteomes" id="UP001363151"/>
    </source>
</evidence>
<proteinExistence type="predicted"/>
<accession>A0ABR1FX19</accession>
<sequence>MHAREIRTHTKAVARLNAFGTDVLRNTNVAAQRAGKAFGAFGLRFGRGGALPPAPKVAVSGRLLAEDPQIISWDSLGRITISDPGKLSAEVLINYFATTTSAASSAN</sequence>